<protein>
    <submittedName>
        <fullName evidence="6">Legionella vir-like protein LvhB3</fullName>
    </submittedName>
    <submittedName>
        <fullName evidence="7">Type IV secretion system protein VirB3</fullName>
    </submittedName>
</protein>
<evidence type="ECO:0000256" key="1">
    <source>
        <dbReference type="ARBA" id="ARBA00004370"/>
    </source>
</evidence>
<evidence type="ECO:0000256" key="4">
    <source>
        <dbReference type="ARBA" id="ARBA00023136"/>
    </source>
</evidence>
<reference evidence="7 9" key="3">
    <citation type="submission" date="2016-10" db="EMBL/GenBank/DDBJ databases">
        <authorList>
            <person name="Varghese N."/>
            <person name="Submissions S."/>
        </authorList>
    </citation>
    <scope>NUCLEOTIDE SEQUENCE [LARGE SCALE GENOMIC DNA]</scope>
    <source>
        <strain evidence="7 9">ATCC 33218</strain>
    </source>
</reference>
<evidence type="ECO:0000256" key="3">
    <source>
        <dbReference type="ARBA" id="ARBA00022989"/>
    </source>
</evidence>
<dbReference type="EMBL" id="FMVN01000003">
    <property type="protein sequence ID" value="SCY07371.1"/>
    <property type="molecule type" value="Genomic_DNA"/>
</dbReference>
<reference evidence="6" key="2">
    <citation type="submission" date="2014-09" db="EMBL/GenBank/DDBJ databases">
        <authorList>
            <person name="GOMEZ-VALERO Laura"/>
        </authorList>
    </citation>
    <scope>NUCLEOTIDE SEQUENCE</scope>
    <source>
        <strain evidence="6">ATCC33218</strain>
    </source>
</reference>
<keyword evidence="4 5" id="KW-0472">Membrane</keyword>
<dbReference type="Pfam" id="PF05101">
    <property type="entry name" value="VirB3"/>
    <property type="match status" value="1"/>
</dbReference>
<reference evidence="8" key="1">
    <citation type="submission" date="2014-09" db="EMBL/GenBank/DDBJ databases">
        <authorList>
            <person name="Gomez-Valero L."/>
        </authorList>
    </citation>
    <scope>NUCLEOTIDE SEQUENCE [LARGE SCALE GENOMIC DNA]</scope>
    <source>
        <strain evidence="8">ATCC33218</strain>
    </source>
</reference>
<dbReference type="EMBL" id="LN614830">
    <property type="protein sequence ID" value="CEG62206.1"/>
    <property type="molecule type" value="Genomic_DNA"/>
</dbReference>
<dbReference type="Proteomes" id="UP000182998">
    <property type="component" value="Unassembled WGS sequence"/>
</dbReference>
<dbReference type="InterPro" id="IPR007792">
    <property type="entry name" value="T4SS_VirB3/TrbD/AvhB"/>
</dbReference>
<dbReference type="OrthoDB" id="5638399at2"/>
<organism evidence="6 8">
    <name type="scientific">Legionella micdadei</name>
    <name type="common">Tatlockia micdadei</name>
    <dbReference type="NCBI Taxonomy" id="451"/>
    <lineage>
        <taxon>Bacteria</taxon>
        <taxon>Pseudomonadati</taxon>
        <taxon>Pseudomonadota</taxon>
        <taxon>Gammaproteobacteria</taxon>
        <taxon>Legionellales</taxon>
        <taxon>Legionellaceae</taxon>
        <taxon>Legionella</taxon>
    </lineage>
</organism>
<evidence type="ECO:0000313" key="6">
    <source>
        <dbReference type="EMBL" id="CEG62206.1"/>
    </source>
</evidence>
<sequence length="97" mass="11068">MTERNSIETHLVYGALTRPAMTAGVTFEYHALNLMVSVCSFIALGNLVYLGLFIPLHCFGWLVCRKDAAFFSILFKRINLPVIPNQRLWGVRAYEPY</sequence>
<evidence type="ECO:0000313" key="9">
    <source>
        <dbReference type="Proteomes" id="UP000182998"/>
    </source>
</evidence>
<dbReference type="HOGENOM" id="CLU_158477_3_0_6"/>
<dbReference type="RefSeq" id="WP_045100302.1">
    <property type="nucleotide sequence ID" value="NZ_FMVN01000003.1"/>
</dbReference>
<accession>A0A098GL39</accession>
<dbReference type="KEGG" id="tmc:LMI_2974"/>
<feature type="transmembrane region" description="Helical" evidence="5">
    <location>
        <begin position="34"/>
        <end position="56"/>
    </location>
</feature>
<evidence type="ECO:0000313" key="8">
    <source>
        <dbReference type="Proteomes" id="UP000032414"/>
    </source>
</evidence>
<keyword evidence="3 5" id="KW-1133">Transmembrane helix</keyword>
<evidence type="ECO:0000256" key="5">
    <source>
        <dbReference type="SAM" id="Phobius"/>
    </source>
</evidence>
<keyword evidence="9" id="KW-1185">Reference proteome</keyword>
<dbReference type="GO" id="GO:0016020">
    <property type="term" value="C:membrane"/>
    <property type="evidence" value="ECO:0007669"/>
    <property type="project" value="UniProtKB-SubCell"/>
</dbReference>
<comment type="subcellular location">
    <subcellularLocation>
        <location evidence="1">Membrane</location>
    </subcellularLocation>
</comment>
<gene>
    <name evidence="6" type="primary">lvhB</name>
    <name evidence="6" type="ORF">LMI_2974</name>
    <name evidence="7" type="ORF">SAMN02982997_00788</name>
</gene>
<proteinExistence type="predicted"/>
<dbReference type="Proteomes" id="UP000032414">
    <property type="component" value="Chromosome I"/>
</dbReference>
<dbReference type="PATRIC" id="fig|451.8.peg.776"/>
<keyword evidence="2 5" id="KW-0812">Transmembrane</keyword>
<evidence type="ECO:0000256" key="2">
    <source>
        <dbReference type="ARBA" id="ARBA00022692"/>
    </source>
</evidence>
<name>A0A098GL39_LEGMI</name>
<dbReference type="AlphaFoldDB" id="A0A098GL39"/>
<evidence type="ECO:0000313" key="7">
    <source>
        <dbReference type="EMBL" id="SCY07371.1"/>
    </source>
</evidence>